<dbReference type="OrthoDB" id="7172368at2"/>
<sequence length="188" mass="19994">MTHDIDLYLRRLRAALRSLPEAEREEILAETRSHLREREEADGQAGVEAALRAFGPAEAYAGAFVDEYRLRAASAGGGPLELAGVLLGQATRRVTACFGFVLAAVAYLFAGAFVLIAAVEVIRPDLAGMWIGPDVFVLGVINPASRGPDTAELLGPALIPLMLVAAPLALALGYAISQATVRHLLRKH</sequence>
<dbReference type="AlphaFoldDB" id="A0A4S2H9E3"/>
<dbReference type="RefSeq" id="WP_135945620.1">
    <property type="nucleotide sequence ID" value="NZ_BMEI01000003.1"/>
</dbReference>
<keyword evidence="1" id="KW-0472">Membrane</keyword>
<comment type="caution">
    <text evidence="2">The sequence shown here is derived from an EMBL/GenBank/DDBJ whole genome shotgun (WGS) entry which is preliminary data.</text>
</comment>
<keyword evidence="1" id="KW-0812">Transmembrane</keyword>
<reference evidence="2 3" key="1">
    <citation type="journal article" date="2013" name="Int. J. Syst. Evol. Microbiol.">
        <title>Marinicauda pacifica gen. nov., sp. nov., a prosthecate alphaproteobacterium of the family Hyphomonadaceae isolated from deep seawater.</title>
        <authorList>
            <person name="Zhang X.Y."/>
            <person name="Li G.W."/>
            <person name="Wang C.S."/>
            <person name="Zhang Y.J."/>
            <person name="Xu X.W."/>
            <person name="Li H."/>
            <person name="Liu A."/>
            <person name="Liu C."/>
            <person name="Xie B.B."/>
            <person name="Qin Q.L."/>
            <person name="Xu Z."/>
            <person name="Chen X.L."/>
            <person name="Zhou B.C."/>
            <person name="Zhang Y.Z."/>
        </authorList>
    </citation>
    <scope>NUCLEOTIDE SEQUENCE [LARGE SCALE GENOMIC DNA]</scope>
    <source>
        <strain evidence="2 3">P-1 km-3</strain>
    </source>
</reference>
<feature type="transmembrane region" description="Helical" evidence="1">
    <location>
        <begin position="157"/>
        <end position="177"/>
    </location>
</feature>
<proteinExistence type="predicted"/>
<gene>
    <name evidence="2" type="ORF">E5162_12675</name>
</gene>
<accession>A0A4S2H9E3</accession>
<evidence type="ECO:0000256" key="1">
    <source>
        <dbReference type="SAM" id="Phobius"/>
    </source>
</evidence>
<protein>
    <recommendedName>
        <fullName evidence="4">DUF1700 domain-containing protein</fullName>
    </recommendedName>
</protein>
<evidence type="ECO:0008006" key="4">
    <source>
        <dbReference type="Google" id="ProtNLM"/>
    </source>
</evidence>
<dbReference type="EMBL" id="SRXV01000003">
    <property type="protein sequence ID" value="TGY92485.1"/>
    <property type="molecule type" value="Genomic_DNA"/>
</dbReference>
<keyword evidence="1" id="KW-1133">Transmembrane helix</keyword>
<keyword evidence="3" id="KW-1185">Reference proteome</keyword>
<evidence type="ECO:0000313" key="2">
    <source>
        <dbReference type="EMBL" id="TGY92485.1"/>
    </source>
</evidence>
<name>A0A4S2H9E3_9PROT</name>
<dbReference type="Proteomes" id="UP000305451">
    <property type="component" value="Unassembled WGS sequence"/>
</dbReference>
<dbReference type="Pfam" id="PF22564">
    <property type="entry name" value="HAAS"/>
    <property type="match status" value="1"/>
</dbReference>
<feature type="transmembrane region" description="Helical" evidence="1">
    <location>
        <begin position="96"/>
        <end position="119"/>
    </location>
</feature>
<organism evidence="2 3">
    <name type="scientific">Marinicauda pacifica</name>
    <dbReference type="NCBI Taxonomy" id="1133559"/>
    <lineage>
        <taxon>Bacteria</taxon>
        <taxon>Pseudomonadati</taxon>
        <taxon>Pseudomonadota</taxon>
        <taxon>Alphaproteobacteria</taxon>
        <taxon>Maricaulales</taxon>
        <taxon>Maricaulaceae</taxon>
        <taxon>Marinicauda</taxon>
    </lineage>
</organism>
<evidence type="ECO:0000313" key="3">
    <source>
        <dbReference type="Proteomes" id="UP000305451"/>
    </source>
</evidence>